<evidence type="ECO:0000313" key="1">
    <source>
        <dbReference type="EMBL" id="KAK7544005.1"/>
    </source>
</evidence>
<reference evidence="1 2" key="1">
    <citation type="submission" date="2024-04" db="EMBL/GenBank/DDBJ databases">
        <title>Phyllosticta paracitricarpa is synonymous to the EU quarantine fungus P. citricarpa based on phylogenomic analyses.</title>
        <authorList>
            <consortium name="Lawrence Berkeley National Laboratory"/>
            <person name="Van ingen-buijs V.A."/>
            <person name="Van westerhoven A.C."/>
            <person name="Haridas S."/>
            <person name="Skiadas P."/>
            <person name="Martin F."/>
            <person name="Groenewald J.Z."/>
            <person name="Crous P.W."/>
            <person name="Seidl M.F."/>
        </authorList>
    </citation>
    <scope>NUCLEOTIDE SEQUENCE [LARGE SCALE GENOMIC DNA]</scope>
    <source>
        <strain evidence="1 2">CPC 17464</strain>
    </source>
</reference>
<keyword evidence="2" id="KW-1185">Reference proteome</keyword>
<evidence type="ECO:0000313" key="2">
    <source>
        <dbReference type="Proteomes" id="UP001360953"/>
    </source>
</evidence>
<comment type="caution">
    <text evidence="1">The sequence shown here is derived from an EMBL/GenBank/DDBJ whole genome shotgun (WGS) entry which is preliminary data.</text>
</comment>
<name>A0ABR1MB00_9PEZI</name>
<dbReference type="EMBL" id="JBBPEH010000001">
    <property type="protein sequence ID" value="KAK7544005.1"/>
    <property type="molecule type" value="Genomic_DNA"/>
</dbReference>
<protein>
    <submittedName>
        <fullName evidence="1">Uncharacterized protein</fullName>
    </submittedName>
</protein>
<dbReference type="GeneID" id="92031459"/>
<dbReference type="Proteomes" id="UP001360953">
    <property type="component" value="Unassembled WGS sequence"/>
</dbReference>
<dbReference type="RefSeq" id="XP_066659240.1">
    <property type="nucleotide sequence ID" value="XM_066798553.1"/>
</dbReference>
<sequence length="220" mass="23948">MIAVVVVVVVVVVGGRRRRRGHLLEIRSFFSLIIPDGTTGDGCAAGGGSLLVWVEQRESFDAATSTRYGEALVALCWNVDTFFVATASESSRTMILSAAEGGVGGGGRGGGGGRWPICWVRLHMAWLGMDGRTEASDWKSGRCGSALPTRRLDCLCEQRVPLTHPSPPPAQRDRPTSVSSDKNIIRFGSVRFTTWIMAVDCKQRQRHCYNAGAGRNRRQR</sequence>
<gene>
    <name evidence="1" type="ORF">J3D65DRAFT_608183</name>
</gene>
<proteinExistence type="predicted"/>
<accession>A0ABR1MB00</accession>
<organism evidence="1 2">
    <name type="scientific">Phyllosticta citribraziliensis</name>
    <dbReference type="NCBI Taxonomy" id="989973"/>
    <lineage>
        <taxon>Eukaryota</taxon>
        <taxon>Fungi</taxon>
        <taxon>Dikarya</taxon>
        <taxon>Ascomycota</taxon>
        <taxon>Pezizomycotina</taxon>
        <taxon>Dothideomycetes</taxon>
        <taxon>Dothideomycetes incertae sedis</taxon>
        <taxon>Botryosphaeriales</taxon>
        <taxon>Phyllostictaceae</taxon>
        <taxon>Phyllosticta</taxon>
    </lineage>
</organism>